<dbReference type="PANTHER" id="PTHR46224:SF34">
    <property type="entry name" value="OS01G0171100 PROTEIN"/>
    <property type="match status" value="1"/>
</dbReference>
<dbReference type="Gramene" id="TRITD3Bv1G198270.1">
    <property type="protein sequence ID" value="TRITD3Bv1G198270.1"/>
    <property type="gene ID" value="TRITD3Bv1G198270"/>
</dbReference>
<dbReference type="SUPFAM" id="SSF48452">
    <property type="entry name" value="TPR-like"/>
    <property type="match status" value="1"/>
</dbReference>
<evidence type="ECO:0000256" key="2">
    <source>
        <dbReference type="PROSITE-ProRule" id="PRU00339"/>
    </source>
</evidence>
<accession>A0A9R1S5M2</accession>
<dbReference type="SMART" id="SM00248">
    <property type="entry name" value="ANK"/>
    <property type="match status" value="2"/>
</dbReference>
<name>A0A9R1S5M2_TRITD</name>
<keyword evidence="5" id="KW-1185">Reference proteome</keyword>
<dbReference type="Pfam" id="PF13857">
    <property type="entry name" value="Ank_5"/>
    <property type="match status" value="1"/>
</dbReference>
<dbReference type="OMA" id="NIRFVKC"/>
<dbReference type="AlphaFoldDB" id="A0A9R1S5M2"/>
<dbReference type="PROSITE" id="PS50005">
    <property type="entry name" value="TPR"/>
    <property type="match status" value="1"/>
</dbReference>
<keyword evidence="2" id="KW-0802">TPR repeat</keyword>
<dbReference type="InterPro" id="IPR058209">
    <property type="entry name" value="TPR_BSK1_C"/>
</dbReference>
<sequence>MKLLIQAGANVHAGGFKGTTPLLLACSRRGNIRFVKCLLEAGADPNAHDELGRLPIEIAAVHAERKVIQILFNVTRNPQTMPVWSVNFVQRYVNSAAYQERVIKESCLRKDELKLQGDKAMKIMDYNAAATLYSMALKFDDADATLYSNRSLCWLRLGEGDEALSDARACTRISPEWEKGYYHQGMAFHLLQDYVSACGALIEALKLDPENPQFVNALRDALERAKCSSR</sequence>
<evidence type="ECO:0000313" key="4">
    <source>
        <dbReference type="EMBL" id="VAH81423.1"/>
    </source>
</evidence>
<dbReference type="PROSITE" id="PS50297">
    <property type="entry name" value="ANK_REP_REGION"/>
    <property type="match status" value="1"/>
</dbReference>
<dbReference type="Proteomes" id="UP000324705">
    <property type="component" value="Chromosome 3B"/>
</dbReference>
<feature type="repeat" description="ANK" evidence="1">
    <location>
        <begin position="17"/>
        <end position="50"/>
    </location>
</feature>
<dbReference type="Pfam" id="PF25575">
    <property type="entry name" value="TPR_BSK1_C"/>
    <property type="match status" value="1"/>
</dbReference>
<dbReference type="InterPro" id="IPR036770">
    <property type="entry name" value="Ankyrin_rpt-contain_sf"/>
</dbReference>
<feature type="domain" description="Serine/threonine-protein kinase BSK1-like TPR repeats" evidence="3">
    <location>
        <begin position="112"/>
        <end position="184"/>
    </location>
</feature>
<dbReference type="InterPro" id="IPR051616">
    <property type="entry name" value="Cul2-RING_E3_ligase_SR"/>
</dbReference>
<evidence type="ECO:0000313" key="5">
    <source>
        <dbReference type="Proteomes" id="UP000324705"/>
    </source>
</evidence>
<dbReference type="Gene3D" id="1.25.40.20">
    <property type="entry name" value="Ankyrin repeat-containing domain"/>
    <property type="match status" value="1"/>
</dbReference>
<evidence type="ECO:0000259" key="3">
    <source>
        <dbReference type="Pfam" id="PF25575"/>
    </source>
</evidence>
<evidence type="ECO:0000256" key="1">
    <source>
        <dbReference type="PROSITE-ProRule" id="PRU00023"/>
    </source>
</evidence>
<keyword evidence="1" id="KW-0040">ANK repeat</keyword>
<dbReference type="Gene3D" id="1.25.40.10">
    <property type="entry name" value="Tetratricopeptide repeat domain"/>
    <property type="match status" value="1"/>
</dbReference>
<dbReference type="PANTHER" id="PTHR46224">
    <property type="entry name" value="ANKYRIN REPEAT FAMILY PROTEIN"/>
    <property type="match status" value="1"/>
</dbReference>
<dbReference type="InterPro" id="IPR019734">
    <property type="entry name" value="TPR_rpt"/>
</dbReference>
<proteinExistence type="predicted"/>
<organism evidence="4 5">
    <name type="scientific">Triticum turgidum subsp. durum</name>
    <name type="common">Durum wheat</name>
    <name type="synonym">Triticum durum</name>
    <dbReference type="NCBI Taxonomy" id="4567"/>
    <lineage>
        <taxon>Eukaryota</taxon>
        <taxon>Viridiplantae</taxon>
        <taxon>Streptophyta</taxon>
        <taxon>Embryophyta</taxon>
        <taxon>Tracheophyta</taxon>
        <taxon>Spermatophyta</taxon>
        <taxon>Magnoliopsida</taxon>
        <taxon>Liliopsida</taxon>
        <taxon>Poales</taxon>
        <taxon>Poaceae</taxon>
        <taxon>BOP clade</taxon>
        <taxon>Pooideae</taxon>
        <taxon>Triticodae</taxon>
        <taxon>Triticeae</taxon>
        <taxon>Triticinae</taxon>
        <taxon>Triticum</taxon>
    </lineage>
</organism>
<gene>
    <name evidence="4" type="ORF">TRITD_3Bv1G198270</name>
</gene>
<feature type="repeat" description="TPR" evidence="2">
    <location>
        <begin position="178"/>
        <end position="211"/>
    </location>
</feature>
<dbReference type="EMBL" id="LT934116">
    <property type="protein sequence ID" value="VAH81423.1"/>
    <property type="molecule type" value="Genomic_DNA"/>
</dbReference>
<dbReference type="SMART" id="SM00028">
    <property type="entry name" value="TPR"/>
    <property type="match status" value="3"/>
</dbReference>
<dbReference type="InterPro" id="IPR002110">
    <property type="entry name" value="Ankyrin_rpt"/>
</dbReference>
<dbReference type="SUPFAM" id="SSF48403">
    <property type="entry name" value="Ankyrin repeat"/>
    <property type="match status" value="1"/>
</dbReference>
<protein>
    <recommendedName>
        <fullName evidence="3">Serine/threonine-protein kinase BSK1-like TPR repeats domain-containing protein</fullName>
    </recommendedName>
</protein>
<dbReference type="PROSITE" id="PS50088">
    <property type="entry name" value="ANK_REPEAT"/>
    <property type="match status" value="1"/>
</dbReference>
<dbReference type="InterPro" id="IPR011990">
    <property type="entry name" value="TPR-like_helical_dom_sf"/>
</dbReference>
<reference evidence="4 5" key="1">
    <citation type="submission" date="2017-09" db="EMBL/GenBank/DDBJ databases">
        <authorList>
            <consortium name="International Durum Wheat Genome Sequencing Consortium (IDWGSC)"/>
            <person name="Milanesi L."/>
        </authorList>
    </citation>
    <scope>NUCLEOTIDE SEQUENCE [LARGE SCALE GENOMIC DNA]</scope>
    <source>
        <strain evidence="5">cv. Svevo</strain>
    </source>
</reference>